<organism evidence="1 2">
    <name type="scientific">Hydrobacter penzbergensis</name>
    <dbReference type="NCBI Taxonomy" id="1235997"/>
    <lineage>
        <taxon>Bacteria</taxon>
        <taxon>Pseudomonadati</taxon>
        <taxon>Bacteroidota</taxon>
        <taxon>Chitinophagia</taxon>
        <taxon>Chitinophagales</taxon>
        <taxon>Chitinophagaceae</taxon>
        <taxon>Hydrobacter</taxon>
    </lineage>
</organism>
<protein>
    <submittedName>
        <fullName evidence="1">Uncharacterized protein</fullName>
    </submittedName>
</protein>
<evidence type="ECO:0000313" key="1">
    <source>
        <dbReference type="EMBL" id="SDX01772.1"/>
    </source>
</evidence>
<dbReference type="EMBL" id="FNNO01000008">
    <property type="protein sequence ID" value="SDX01772.1"/>
    <property type="molecule type" value="Genomic_DNA"/>
</dbReference>
<gene>
    <name evidence="1" type="ORF">SAMN05444410_10846</name>
</gene>
<reference evidence="1 2" key="1">
    <citation type="submission" date="2016-10" db="EMBL/GenBank/DDBJ databases">
        <authorList>
            <person name="Varghese N."/>
            <person name="Submissions S."/>
        </authorList>
    </citation>
    <scope>NUCLEOTIDE SEQUENCE [LARGE SCALE GENOMIC DNA]</scope>
    <source>
        <strain evidence="1 2">DSM 25353</strain>
    </source>
</reference>
<keyword evidence="2" id="KW-1185">Reference proteome</keyword>
<evidence type="ECO:0000313" key="2">
    <source>
        <dbReference type="Proteomes" id="UP000198711"/>
    </source>
</evidence>
<dbReference type="AlphaFoldDB" id="A0A8X8IFU8"/>
<accession>A0A8X8IFU8</accession>
<name>A0A8X8IFU8_9BACT</name>
<comment type="caution">
    <text evidence="1">The sequence shown here is derived from an EMBL/GenBank/DDBJ whole genome shotgun (WGS) entry which is preliminary data.</text>
</comment>
<dbReference type="Proteomes" id="UP000198711">
    <property type="component" value="Unassembled WGS sequence"/>
</dbReference>
<dbReference type="RefSeq" id="WP_092723878.1">
    <property type="nucleotide sequence ID" value="NZ_FNNO01000008.1"/>
</dbReference>
<sequence length="128" mass="14152">MTTVANTNDSSQPVSGTLILGLGERQEITRLFQSKFLIKNATTPRHNPHQFSLFIEMSHPDGQFRTFSIILGDKAYLTGDCKTVGLNLLEGINPIIKNGYGQVYITLTISGKMENEDDVVCVIVYEAT</sequence>
<proteinExistence type="predicted"/>